<dbReference type="SUPFAM" id="SSF51445">
    <property type="entry name" value="(Trans)glycosidases"/>
    <property type="match status" value="1"/>
</dbReference>
<dbReference type="InterPro" id="IPR017853">
    <property type="entry name" value="GH"/>
</dbReference>
<dbReference type="Gene3D" id="3.20.20.80">
    <property type="entry name" value="Glycosidases"/>
    <property type="match status" value="1"/>
</dbReference>
<evidence type="ECO:0000259" key="1">
    <source>
        <dbReference type="Pfam" id="PF00704"/>
    </source>
</evidence>
<dbReference type="Pfam" id="PF00704">
    <property type="entry name" value="Glyco_hydro_18"/>
    <property type="match status" value="1"/>
</dbReference>
<protein>
    <recommendedName>
        <fullName evidence="1">GH18 domain-containing protein</fullName>
    </recommendedName>
</protein>
<dbReference type="InterPro" id="IPR050314">
    <property type="entry name" value="Glycosyl_Hydrlase_18"/>
</dbReference>
<dbReference type="PANTHER" id="PTHR11177:SF317">
    <property type="entry name" value="CHITINASE 12-RELATED"/>
    <property type="match status" value="1"/>
</dbReference>
<dbReference type="Gene3D" id="3.10.50.10">
    <property type="match status" value="1"/>
</dbReference>
<dbReference type="Proteomes" id="UP000494165">
    <property type="component" value="Unassembled WGS sequence"/>
</dbReference>
<reference evidence="2 3" key="1">
    <citation type="submission" date="2020-04" db="EMBL/GenBank/DDBJ databases">
        <authorList>
            <person name="Alioto T."/>
            <person name="Alioto T."/>
            <person name="Gomez Garrido J."/>
        </authorList>
    </citation>
    <scope>NUCLEOTIDE SEQUENCE [LARGE SCALE GENOMIC DNA]</scope>
</reference>
<organism evidence="2 3">
    <name type="scientific">Cloeon dipterum</name>
    <dbReference type="NCBI Taxonomy" id="197152"/>
    <lineage>
        <taxon>Eukaryota</taxon>
        <taxon>Metazoa</taxon>
        <taxon>Ecdysozoa</taxon>
        <taxon>Arthropoda</taxon>
        <taxon>Hexapoda</taxon>
        <taxon>Insecta</taxon>
        <taxon>Pterygota</taxon>
        <taxon>Palaeoptera</taxon>
        <taxon>Ephemeroptera</taxon>
        <taxon>Pisciforma</taxon>
        <taxon>Baetidae</taxon>
        <taxon>Cloeon</taxon>
    </lineage>
</organism>
<feature type="domain" description="GH18" evidence="1">
    <location>
        <begin position="111"/>
        <end position="405"/>
    </location>
</feature>
<dbReference type="OrthoDB" id="73875at2759"/>
<dbReference type="GO" id="GO:0005975">
    <property type="term" value="P:carbohydrate metabolic process"/>
    <property type="evidence" value="ECO:0007669"/>
    <property type="project" value="InterPro"/>
</dbReference>
<dbReference type="GO" id="GO:0006032">
    <property type="term" value="P:chitin catabolic process"/>
    <property type="evidence" value="ECO:0007669"/>
    <property type="project" value="TreeGrafter"/>
</dbReference>
<dbReference type="EMBL" id="CADEPI010000027">
    <property type="protein sequence ID" value="CAB3366924.1"/>
    <property type="molecule type" value="Genomic_DNA"/>
</dbReference>
<keyword evidence="3" id="KW-1185">Reference proteome</keyword>
<name>A0A8S1CD54_9INSE</name>
<dbReference type="GO" id="GO:0005576">
    <property type="term" value="C:extracellular region"/>
    <property type="evidence" value="ECO:0007669"/>
    <property type="project" value="TreeGrafter"/>
</dbReference>
<dbReference type="InterPro" id="IPR029070">
    <property type="entry name" value="Chitinase_insertion_sf"/>
</dbReference>
<evidence type="ECO:0000313" key="2">
    <source>
        <dbReference type="EMBL" id="CAB3366924.1"/>
    </source>
</evidence>
<accession>A0A8S1CD54</accession>
<proteinExistence type="predicted"/>
<comment type="caution">
    <text evidence="2">The sequence shown here is derived from an EMBL/GenBank/DDBJ whole genome shotgun (WGS) entry which is preliminary data.</text>
</comment>
<dbReference type="GO" id="GO:0004568">
    <property type="term" value="F:chitinase activity"/>
    <property type="evidence" value="ECO:0007669"/>
    <property type="project" value="TreeGrafter"/>
</dbReference>
<dbReference type="PANTHER" id="PTHR11177">
    <property type="entry name" value="CHITINASE"/>
    <property type="match status" value="1"/>
</dbReference>
<dbReference type="GO" id="GO:0008061">
    <property type="term" value="F:chitin binding"/>
    <property type="evidence" value="ECO:0007669"/>
    <property type="project" value="TreeGrafter"/>
</dbReference>
<gene>
    <name evidence="2" type="ORF">CLODIP_2_CD13389</name>
</gene>
<dbReference type="InterPro" id="IPR001223">
    <property type="entry name" value="Glyco_hydro18_cat"/>
</dbReference>
<evidence type="ECO:0000313" key="3">
    <source>
        <dbReference type="Proteomes" id="UP000494165"/>
    </source>
</evidence>
<dbReference type="AlphaFoldDB" id="A0A8S1CD54"/>
<sequence>MIKLYVGLMTFHTFYAYSLKDESILAAPQTRSTKKLLSLLIFTFFAPKENLIRHCIYDCLGLANKATKPCKYNSRTGIAPSGKNCTSEFKPLIKNKVLVCNAFDGLLLNPQAALCDYVVFGAPILYNKATSDVTVNEKSVPDLQVNIDRAKAMGISCAMVFGEYMSSTGIVGDTLDKISQNANLTKKLVSQLRGVVDRFKMDGVMIMWMLPSCPTGICGMQSVKDKTNARGKLVAFFNELNNSMKGKKVFIYMMLHMPSAYTYLGNYFSEIIKWVDYIIIETHELRELNGFTHSPRKLIEWINGFAQFVNNENQVLRRLIFTLASYSVSYTVKDPKKEISKTNGKTTITNEDICKKYKNNKNWAVEYDSTAMQYVGYDGKTWVPFDEYTSIQTKIDYLFDIGGAGLHAFVNYGDFYTICGCEKLHYLRVLSEMLKGGECSINLCKWY</sequence>